<dbReference type="Pfam" id="PF23172">
    <property type="entry name" value="bHLH_NCOA"/>
    <property type="match status" value="1"/>
</dbReference>
<feature type="region of interest" description="Disordered" evidence="1">
    <location>
        <begin position="1365"/>
        <end position="1642"/>
    </location>
</feature>
<dbReference type="GO" id="GO:0032870">
    <property type="term" value="P:cellular response to hormone stimulus"/>
    <property type="evidence" value="ECO:0007669"/>
    <property type="project" value="TreeGrafter"/>
</dbReference>
<feature type="compositionally biased region" description="Basic and acidic residues" evidence="1">
    <location>
        <begin position="737"/>
        <end position="757"/>
    </location>
</feature>
<dbReference type="PANTHER" id="PTHR10684:SF4">
    <property type="entry name" value="TAIMAN, ISOFORM G"/>
    <property type="match status" value="1"/>
</dbReference>
<dbReference type="Proteomes" id="UP000677054">
    <property type="component" value="Unassembled WGS sequence"/>
</dbReference>
<dbReference type="Gene3D" id="3.30.450.20">
    <property type="entry name" value="PAS domain"/>
    <property type="match status" value="2"/>
</dbReference>
<dbReference type="Pfam" id="PF00989">
    <property type="entry name" value="PAS"/>
    <property type="match status" value="1"/>
</dbReference>
<accession>A0A7R8WYA2</accession>
<feature type="compositionally biased region" description="Polar residues" evidence="1">
    <location>
        <begin position="1547"/>
        <end position="1560"/>
    </location>
</feature>
<feature type="region of interest" description="Disordered" evidence="1">
    <location>
        <begin position="544"/>
        <end position="573"/>
    </location>
</feature>
<dbReference type="GO" id="GO:0045944">
    <property type="term" value="P:positive regulation of transcription by RNA polymerase II"/>
    <property type="evidence" value="ECO:0007669"/>
    <property type="project" value="TreeGrafter"/>
</dbReference>
<feature type="region of interest" description="Disordered" evidence="1">
    <location>
        <begin position="688"/>
        <end position="969"/>
    </location>
</feature>
<feature type="region of interest" description="Disordered" evidence="1">
    <location>
        <begin position="1268"/>
        <end position="1353"/>
    </location>
</feature>
<feature type="compositionally biased region" description="Basic and acidic residues" evidence="1">
    <location>
        <begin position="859"/>
        <end position="869"/>
    </location>
</feature>
<sequence length="1642" mass="172011">MFMGSQQLLQHSTDFPGPLFSLLPNDATCLDSYDGGGGEGGEPSIGSGSSATSTGTNCPTWRKMSTALPNPNNTKSKNKKKPSEHGKSSSQASKCQNEKKRREQENVYYEELAELVTNLMEDMNTRSVKPDKCAILQETVNQIRQIRSQEPGDGDAAVQQGEVSSSKPAILGNEVLGPLLLEALDGFLYIVNTEGKVEFVSDNVSQFLHYTQEELCGKSIYNILHHGDHGRFSSYLLPAAIGWTSSETSSQSKNRLFNCRFLVKPVDDSEEDLGEMGTHSHGEKLGATAPGPSTPSAPVYDNMQITAHLLPFRGDHSGPHKRHDSSASSPSSPSNQPDLSPPDTSGESQNYLLCIVRRIPPSEKSQGPTVEQFTTRLDMTGKIMNIDTSGVSSTYSQYLNKALIGCMIQELCHPNDVTKLANHLKEALTQGGAISPVYRLRVASDKYLHVQTKSKRFAHNPVTHEQEFLNATHTVIGDPDMLKGQAGQVAGMLGEASALMAAVPGVSNPRPGPSLQLNGPSTSSFNVGSTSVMVNSNVAGTYSNPSSVGSAGRHTPAAPMGPEPAITMTPPSNTVSFSTSFEFSLGELSFEPMPWDMESVPSSPQQETKAWGSGNPPLSAAMIRPNSRQSSNAATPRPPSESGFSPSDYLSSQSPAGHPQTPFGAGFAFSPIQEMNSMERLKVSSAALDTSDKDGGGERVTKSAGNSSVVAESADSNTGSGRLRDLLTQPPSSVDSASERDGSEESSRNPSGDESRNHILKVLLRQEDDDGLREQEGVGKGSVGPGTPGSHREGIGGGSQGAPSRIGGSLNPSPLSNSSMEYRNQAGPHMLLKLLNEKSEEEEGGRGGTRQPNQILSRLLKEDEERSSSHDTQTVEHLLQLIQASEEGPVSGNSDGASGANGEGTPQRGTKRPAAPNDWSSHPQSPSTAPPPSKIPTMELSPASVGSGSGGSSGGSVSVGPGGNSATTKSSIYNRNKMLVALLSRQPLQSSSVPTSVAQPKVSQLPQEKLPKDLREKIISTPSSSGNPHSAPNVLYSPVAPLWTQGSTPRQPFPSSSVNVTASGGFLQNQVGGGGMPRAIGHIGQRTLTVAQSQAQSYLNAILNQPLSDGGVRTSTPSSQSFQNIHTQVSSSGYSSESTSSSISTSVGSSQPQPDTSTSIGGGMAGAEPSSSQQPHSDPLLSEILDQVFSLQQELNYQGGSDESASLLKMLDEVLEPSSTSSVVTASPASSTLGLGLGMGSPSSVSHVGPDERHAISIIQKSLMSLEGSVTTSTPTPSFSMNSGQLPTSGTVSGYNSAPPPNYPQQRFPRAQGQFHISGVPDSSLRQNPSIRSAVSQQQAHQQQHQAHQQRMKFLQEQQARLYRQQAKQQVLMPSSSPSPGAEHSFTSLDDLVNNSIPPNVTVQRSSSMPDSQLSPSYATTSVSREAGRVLGPSPSQISPSNRVGVGTAPSFSPTHSFSTQGGNLGTFSGGTGGSGNVGGGGGVGGGGAQARISPAYNPQLSPRVVQTSQGSYGGLSSPSPGGLSQVSPSSPSPRSSWSPRPPPGPIQQQNPMLNAQLSSVKYFEKEILQSQAPSTPGPRYPGTGGNPGRPPNLVSLPRGGTRYPGTAPTSSAGPPDPLRAYGPQRLHRTLSTPSQVGAPPG</sequence>
<feature type="compositionally biased region" description="Low complexity" evidence="1">
    <location>
        <begin position="891"/>
        <end position="904"/>
    </location>
</feature>
<feature type="compositionally biased region" description="Low complexity" evidence="1">
    <location>
        <begin position="326"/>
        <end position="343"/>
    </location>
</feature>
<dbReference type="InterPro" id="IPR013767">
    <property type="entry name" value="PAS_fold"/>
</dbReference>
<dbReference type="OrthoDB" id="10035882at2759"/>
<dbReference type="EMBL" id="CAJPEV010000015">
    <property type="protein sequence ID" value="CAG0878825.1"/>
    <property type="molecule type" value="Genomic_DNA"/>
</dbReference>
<reference evidence="4" key="1">
    <citation type="submission" date="2020-11" db="EMBL/GenBank/DDBJ databases">
        <authorList>
            <person name="Tran Van P."/>
        </authorList>
    </citation>
    <scope>NUCLEOTIDE SEQUENCE</scope>
</reference>
<feature type="compositionally biased region" description="Polar residues" evidence="1">
    <location>
        <begin position="1366"/>
        <end position="1405"/>
    </location>
</feature>
<dbReference type="Gene3D" id="4.10.280.10">
    <property type="entry name" value="Helix-loop-helix DNA-binding domain"/>
    <property type="match status" value="1"/>
</dbReference>
<feature type="compositionally biased region" description="Polar residues" evidence="1">
    <location>
        <begin position="918"/>
        <end position="927"/>
    </location>
</feature>
<dbReference type="InterPro" id="IPR036638">
    <property type="entry name" value="HLH_DNA-bd_sf"/>
</dbReference>
<dbReference type="Pfam" id="PF14598">
    <property type="entry name" value="PAS_11"/>
    <property type="match status" value="1"/>
</dbReference>
<dbReference type="InterPro" id="IPR011598">
    <property type="entry name" value="bHLH_dom"/>
</dbReference>
<feature type="compositionally biased region" description="Polar residues" evidence="1">
    <location>
        <begin position="703"/>
        <end position="720"/>
    </location>
</feature>
<keyword evidence="5" id="KW-1185">Reference proteome</keyword>
<dbReference type="InterPro" id="IPR000014">
    <property type="entry name" value="PAS"/>
</dbReference>
<dbReference type="SUPFAM" id="SSF47459">
    <property type="entry name" value="HLH, helix-loop-helix DNA-binding domain"/>
    <property type="match status" value="1"/>
</dbReference>
<feature type="compositionally biased region" description="Polar residues" evidence="1">
    <location>
        <begin position="1497"/>
        <end position="1508"/>
    </location>
</feature>
<proteinExistence type="predicted"/>
<feature type="domain" description="BHLH" evidence="3">
    <location>
        <begin position="89"/>
        <end position="146"/>
    </location>
</feature>
<dbReference type="GO" id="GO:0016922">
    <property type="term" value="F:nuclear receptor binding"/>
    <property type="evidence" value="ECO:0007669"/>
    <property type="project" value="TreeGrafter"/>
</dbReference>
<dbReference type="PROSITE" id="PS50112">
    <property type="entry name" value="PAS"/>
    <property type="match status" value="1"/>
</dbReference>
<dbReference type="InterPro" id="IPR035965">
    <property type="entry name" value="PAS-like_dom_sf"/>
</dbReference>
<feature type="compositionally biased region" description="Gly residues" evidence="1">
    <location>
        <begin position="778"/>
        <end position="787"/>
    </location>
</feature>
<evidence type="ECO:0000256" key="1">
    <source>
        <dbReference type="SAM" id="MobiDB-lite"/>
    </source>
</evidence>
<organism evidence="4">
    <name type="scientific">Darwinula stevensoni</name>
    <dbReference type="NCBI Taxonomy" id="69355"/>
    <lineage>
        <taxon>Eukaryota</taxon>
        <taxon>Metazoa</taxon>
        <taxon>Ecdysozoa</taxon>
        <taxon>Arthropoda</taxon>
        <taxon>Crustacea</taxon>
        <taxon>Oligostraca</taxon>
        <taxon>Ostracoda</taxon>
        <taxon>Podocopa</taxon>
        <taxon>Podocopida</taxon>
        <taxon>Darwinulocopina</taxon>
        <taxon>Darwinuloidea</taxon>
        <taxon>Darwinulidae</taxon>
        <taxon>Darwinula</taxon>
    </lineage>
</organism>
<feature type="compositionally biased region" description="Gly residues" evidence="1">
    <location>
        <begin position="1463"/>
        <end position="1489"/>
    </location>
</feature>
<feature type="compositionally biased region" description="Polar residues" evidence="1">
    <location>
        <begin position="1450"/>
        <end position="1461"/>
    </location>
</feature>
<evidence type="ECO:0000259" key="3">
    <source>
        <dbReference type="PROSITE" id="PS50888"/>
    </source>
</evidence>
<feature type="compositionally biased region" description="Low complexity" evidence="1">
    <location>
        <begin position="1406"/>
        <end position="1417"/>
    </location>
</feature>
<feature type="compositionally biased region" description="Polar residues" evidence="1">
    <location>
        <begin position="1281"/>
        <end position="1296"/>
    </location>
</feature>
<feature type="compositionally biased region" description="Basic and acidic residues" evidence="1">
    <location>
        <begin position="690"/>
        <end position="701"/>
    </location>
</feature>
<feature type="compositionally biased region" description="Low complexity" evidence="1">
    <location>
        <begin position="1269"/>
        <end position="1280"/>
    </location>
</feature>
<feature type="region of interest" description="Disordered" evidence="1">
    <location>
        <begin position="594"/>
        <end position="668"/>
    </location>
</feature>
<dbReference type="PANTHER" id="PTHR10684">
    <property type="entry name" value="NUCLEAR RECEPTOR COACTIVATOR"/>
    <property type="match status" value="1"/>
</dbReference>
<feature type="compositionally biased region" description="Low complexity" evidence="1">
    <location>
        <begin position="1129"/>
        <end position="1150"/>
    </location>
</feature>
<evidence type="ECO:0008006" key="6">
    <source>
        <dbReference type="Google" id="ProtNLM"/>
    </source>
</evidence>
<feature type="region of interest" description="Disordered" evidence="1">
    <location>
        <begin position="311"/>
        <end position="347"/>
    </location>
</feature>
<gene>
    <name evidence="4" type="ORF">DSTB1V02_LOCUS246</name>
</gene>
<dbReference type="GO" id="GO:0003713">
    <property type="term" value="F:transcription coactivator activity"/>
    <property type="evidence" value="ECO:0007669"/>
    <property type="project" value="InterPro"/>
</dbReference>
<feature type="compositionally biased region" description="Polar residues" evidence="1">
    <location>
        <begin position="642"/>
        <end position="655"/>
    </location>
</feature>
<feature type="compositionally biased region" description="Low complexity" evidence="1">
    <location>
        <begin position="1337"/>
        <end position="1349"/>
    </location>
</feature>
<feature type="compositionally biased region" description="Low complexity" evidence="1">
    <location>
        <begin position="1509"/>
        <end position="1539"/>
    </location>
</feature>
<dbReference type="SMART" id="SM00091">
    <property type="entry name" value="PAS"/>
    <property type="match status" value="1"/>
</dbReference>
<feature type="region of interest" description="Disordered" evidence="1">
    <location>
        <begin position="1109"/>
        <end position="1178"/>
    </location>
</feature>
<feature type="compositionally biased region" description="Polar residues" evidence="1">
    <location>
        <begin position="1324"/>
        <end position="1336"/>
    </location>
</feature>
<dbReference type="CDD" id="cd00130">
    <property type="entry name" value="PAS"/>
    <property type="match status" value="2"/>
</dbReference>
<evidence type="ECO:0000313" key="4">
    <source>
        <dbReference type="EMBL" id="CAD7240217.1"/>
    </source>
</evidence>
<feature type="compositionally biased region" description="Low complexity" evidence="1">
    <location>
        <begin position="286"/>
        <end position="298"/>
    </location>
</feature>
<feature type="compositionally biased region" description="Polar residues" evidence="1">
    <location>
        <begin position="1109"/>
        <end position="1128"/>
    </location>
</feature>
<dbReference type="SUPFAM" id="SSF55785">
    <property type="entry name" value="PYP-like sensor domain (PAS domain)"/>
    <property type="match status" value="2"/>
</dbReference>
<feature type="domain" description="PAS" evidence="2">
    <location>
        <begin position="180"/>
        <end position="236"/>
    </location>
</feature>
<feature type="compositionally biased region" description="Low complexity" evidence="1">
    <location>
        <begin position="807"/>
        <end position="819"/>
    </location>
</feature>
<dbReference type="PROSITE" id="PS50888">
    <property type="entry name" value="BHLH"/>
    <property type="match status" value="1"/>
</dbReference>
<protein>
    <recommendedName>
        <fullName evidence="6">Nuclear receptor coactivator 2</fullName>
    </recommendedName>
</protein>
<name>A0A7R8WYA2_9CRUS</name>
<dbReference type="InterPro" id="IPR017426">
    <property type="entry name" value="Nuclear_rcpt_coactivator"/>
</dbReference>
<evidence type="ECO:0000313" key="5">
    <source>
        <dbReference type="Proteomes" id="UP000677054"/>
    </source>
</evidence>
<feature type="region of interest" description="Disordered" evidence="1">
    <location>
        <begin position="270"/>
        <end position="299"/>
    </location>
</feature>
<dbReference type="GO" id="GO:0005634">
    <property type="term" value="C:nucleus"/>
    <property type="evidence" value="ECO:0007669"/>
    <property type="project" value="InterPro"/>
</dbReference>
<dbReference type="EMBL" id="LR899532">
    <property type="protein sequence ID" value="CAD7240217.1"/>
    <property type="molecule type" value="Genomic_DNA"/>
</dbReference>
<dbReference type="InterPro" id="IPR056193">
    <property type="entry name" value="bHLH_NCOA1-3"/>
</dbReference>
<feature type="compositionally biased region" description="Low complexity" evidence="1">
    <location>
        <begin position="44"/>
        <end position="56"/>
    </location>
</feature>
<dbReference type="CDD" id="cd11439">
    <property type="entry name" value="bHLH-PAS_SRC"/>
    <property type="match status" value="1"/>
</dbReference>
<feature type="compositionally biased region" description="Gly residues" evidence="1">
    <location>
        <begin position="34"/>
        <end position="43"/>
    </location>
</feature>
<dbReference type="GO" id="GO:0046983">
    <property type="term" value="F:protein dimerization activity"/>
    <property type="evidence" value="ECO:0007669"/>
    <property type="project" value="InterPro"/>
</dbReference>
<dbReference type="SMART" id="SM00353">
    <property type="entry name" value="HLH"/>
    <property type="match status" value="1"/>
</dbReference>
<feature type="region of interest" description="Disordered" evidence="1">
    <location>
        <begin position="33"/>
        <end position="104"/>
    </location>
</feature>
<evidence type="ECO:0000259" key="2">
    <source>
        <dbReference type="PROSITE" id="PS50112"/>
    </source>
</evidence>
<dbReference type="FunFam" id="3.30.450.20:FF:000144">
    <property type="entry name" value="Nuclear receptor coactivator 2"/>
    <property type="match status" value="1"/>
</dbReference>